<dbReference type="InterPro" id="IPR036397">
    <property type="entry name" value="RNaseH_sf"/>
</dbReference>
<dbReference type="InterPro" id="IPR001965">
    <property type="entry name" value="Znf_PHD"/>
</dbReference>
<keyword evidence="2" id="KW-0479">Metal-binding</keyword>
<dbReference type="Pfam" id="PF05225">
    <property type="entry name" value="HTH_psq"/>
    <property type="match status" value="1"/>
</dbReference>
<keyword evidence="5" id="KW-0238">DNA-binding</keyword>
<keyword evidence="4" id="KW-0862">Zinc</keyword>
<dbReference type="RefSeq" id="XP_050514860.1">
    <property type="nucleotide sequence ID" value="XM_050658903.1"/>
</dbReference>
<keyword evidence="10" id="KW-1185">Reference proteome</keyword>
<dbReference type="SUPFAM" id="SSF46689">
    <property type="entry name" value="Homeodomain-like"/>
    <property type="match status" value="1"/>
</dbReference>
<dbReference type="InterPro" id="IPR011011">
    <property type="entry name" value="Znf_FYVE_PHD"/>
</dbReference>
<dbReference type="InterPro" id="IPR006600">
    <property type="entry name" value="HTH_CenpB_DNA-bd_dom"/>
</dbReference>
<evidence type="ECO:0000256" key="3">
    <source>
        <dbReference type="ARBA" id="ARBA00022771"/>
    </source>
</evidence>
<keyword evidence="3" id="KW-0863">Zinc-finger</keyword>
<proteinExistence type="predicted"/>
<organism evidence="9 10">
    <name type="scientific">Diabrotica virgifera virgifera</name>
    <name type="common">western corn rootworm</name>
    <dbReference type="NCBI Taxonomy" id="50390"/>
    <lineage>
        <taxon>Eukaryota</taxon>
        <taxon>Metazoa</taxon>
        <taxon>Ecdysozoa</taxon>
        <taxon>Arthropoda</taxon>
        <taxon>Hexapoda</taxon>
        <taxon>Insecta</taxon>
        <taxon>Pterygota</taxon>
        <taxon>Neoptera</taxon>
        <taxon>Endopterygota</taxon>
        <taxon>Coleoptera</taxon>
        <taxon>Polyphaga</taxon>
        <taxon>Cucujiformia</taxon>
        <taxon>Chrysomeloidea</taxon>
        <taxon>Chrysomelidae</taxon>
        <taxon>Galerucinae</taxon>
        <taxon>Diabroticina</taxon>
        <taxon>Diabroticites</taxon>
        <taxon>Diabrotica</taxon>
    </lineage>
</organism>
<feature type="region of interest" description="Disordered" evidence="7">
    <location>
        <begin position="507"/>
        <end position="546"/>
    </location>
</feature>
<accession>A0ABM5KXF0</accession>
<comment type="subcellular location">
    <subcellularLocation>
        <location evidence="1">Nucleus</location>
    </subcellularLocation>
</comment>
<feature type="domain" description="HTH CENPB-type" evidence="8">
    <location>
        <begin position="51"/>
        <end position="128"/>
    </location>
</feature>
<evidence type="ECO:0000256" key="1">
    <source>
        <dbReference type="ARBA" id="ARBA00004123"/>
    </source>
</evidence>
<protein>
    <recommendedName>
        <fullName evidence="8">HTH CENPB-type domain-containing protein</fullName>
    </recommendedName>
</protein>
<evidence type="ECO:0000256" key="2">
    <source>
        <dbReference type="ARBA" id="ARBA00022723"/>
    </source>
</evidence>
<dbReference type="EnsemblMetazoa" id="XM_050658903.1">
    <property type="protein sequence ID" value="XP_050514860.1"/>
    <property type="gene ID" value="LOC126890072"/>
</dbReference>
<dbReference type="Proteomes" id="UP001652700">
    <property type="component" value="Unplaced"/>
</dbReference>
<evidence type="ECO:0000313" key="9">
    <source>
        <dbReference type="EnsemblMetazoa" id="XP_050514860.1"/>
    </source>
</evidence>
<dbReference type="Gene3D" id="1.10.10.60">
    <property type="entry name" value="Homeodomain-like"/>
    <property type="match status" value="1"/>
</dbReference>
<dbReference type="Pfam" id="PF03184">
    <property type="entry name" value="DDE_1"/>
    <property type="match status" value="1"/>
</dbReference>
<dbReference type="PANTHER" id="PTHR19303">
    <property type="entry name" value="TRANSPOSON"/>
    <property type="match status" value="1"/>
</dbReference>
<dbReference type="InterPro" id="IPR004875">
    <property type="entry name" value="DDE_SF_endonuclease_dom"/>
</dbReference>
<evidence type="ECO:0000256" key="4">
    <source>
        <dbReference type="ARBA" id="ARBA00022833"/>
    </source>
</evidence>
<name>A0ABM5KXF0_DIAVI</name>
<dbReference type="SMART" id="SM00249">
    <property type="entry name" value="PHD"/>
    <property type="match status" value="1"/>
</dbReference>
<sequence length="687" mass="77069">MPRKRAQWSEEDLRSALQAIADGMSIKGAAKNYNIPRSSLGLHHRTQNPVKKLGRSPVLSAAQENDLVERIYRLAEVGMPITSKVLMKSVFSFAITNRIPNPFSKESNKAGRKWLKLFLCRHPEVARRKAQQMNMARAQKMNKTIVDDYFHKLRDTIENLNLFDKPGSIYNIDEKGCRLTIHKQQIVFARKGAKRVHLTAPEHGENVSIVGCGNALGQAIPPFVLFKGQRFKPEWSDHLPPGSKAIVTNKGSMTCEAFISWLDHFSSFKNPGPTLLIFDGAKCHLDISIVEAANRMDITLFCLPSNTSHELQIMDKSVFKSFETFWDQEVLQFLTTNPGMAITKMRFGHIFTPLWLKAMTPSNIISGFAATGIYPFRPDAIPEAAFAPSLITHREEDIVNHSTSQDLADIVRSSSKSIEPTDKNEVSTSGYKVPEKTNNKKKKHREEDIVNHSTCQDLSDVVRSSSKSIEPADQNEASTSGYKVLEKTNNKKKKRLISVSSSESLSDFSLHDDSLDDVSSEDEPMKRSKRSSSSEDGSPLRELKYKQTGNTVTKETKKYIPGSNQVTTSDSKCLNSSFKDTGLLITPEIKLPTVKRKPALNSKAQQVTKDLFAPKSKLVNPVKVVKKKTTSGVPKISRKEESWFCFLFKVCSKEDMRLCIVCCRYVHEACVGLSKEDKENFICPQCS</sequence>
<dbReference type="InterPro" id="IPR009057">
    <property type="entry name" value="Homeodomain-like_sf"/>
</dbReference>
<dbReference type="PROSITE" id="PS51253">
    <property type="entry name" value="HTH_CENPB"/>
    <property type="match status" value="1"/>
</dbReference>
<dbReference type="PANTHER" id="PTHR19303:SF74">
    <property type="entry name" value="POGO TRANSPOSABLE ELEMENT WITH KRAB DOMAIN"/>
    <property type="match status" value="1"/>
</dbReference>
<evidence type="ECO:0000313" key="10">
    <source>
        <dbReference type="Proteomes" id="UP001652700"/>
    </source>
</evidence>
<feature type="compositionally biased region" description="Polar residues" evidence="7">
    <location>
        <begin position="451"/>
        <end position="468"/>
    </location>
</feature>
<keyword evidence="6" id="KW-0539">Nucleus</keyword>
<dbReference type="InterPro" id="IPR013083">
    <property type="entry name" value="Znf_RING/FYVE/PHD"/>
</dbReference>
<evidence type="ECO:0000259" key="8">
    <source>
        <dbReference type="PROSITE" id="PS51253"/>
    </source>
</evidence>
<dbReference type="Gene3D" id="3.30.420.10">
    <property type="entry name" value="Ribonuclease H-like superfamily/Ribonuclease H"/>
    <property type="match status" value="1"/>
</dbReference>
<dbReference type="InterPro" id="IPR050863">
    <property type="entry name" value="CenT-Element_Derived"/>
</dbReference>
<dbReference type="Gene3D" id="3.30.40.10">
    <property type="entry name" value="Zinc/RING finger domain, C3HC4 (zinc finger)"/>
    <property type="match status" value="1"/>
</dbReference>
<evidence type="ECO:0000256" key="6">
    <source>
        <dbReference type="ARBA" id="ARBA00023242"/>
    </source>
</evidence>
<reference evidence="9" key="1">
    <citation type="submission" date="2025-05" db="UniProtKB">
        <authorList>
            <consortium name="EnsemblMetazoa"/>
        </authorList>
    </citation>
    <scope>IDENTIFICATION</scope>
</reference>
<feature type="region of interest" description="Disordered" evidence="7">
    <location>
        <begin position="411"/>
        <end position="484"/>
    </location>
</feature>
<dbReference type="SUPFAM" id="SSF57903">
    <property type="entry name" value="FYVE/PHD zinc finger"/>
    <property type="match status" value="1"/>
</dbReference>
<evidence type="ECO:0000256" key="7">
    <source>
        <dbReference type="SAM" id="MobiDB-lite"/>
    </source>
</evidence>
<dbReference type="InterPro" id="IPR007889">
    <property type="entry name" value="HTH_Psq"/>
</dbReference>
<dbReference type="GeneID" id="126890072"/>
<evidence type="ECO:0000256" key="5">
    <source>
        <dbReference type="ARBA" id="ARBA00023125"/>
    </source>
</evidence>